<feature type="compositionally biased region" description="Basic residues" evidence="1">
    <location>
        <begin position="158"/>
        <end position="167"/>
    </location>
</feature>
<feature type="compositionally biased region" description="Basic and acidic residues" evidence="1">
    <location>
        <begin position="1"/>
        <end position="10"/>
    </location>
</feature>
<feature type="compositionally biased region" description="Basic and acidic residues" evidence="1">
    <location>
        <begin position="54"/>
        <end position="63"/>
    </location>
</feature>
<feature type="compositionally biased region" description="Polar residues" evidence="1">
    <location>
        <begin position="17"/>
        <end position="29"/>
    </location>
</feature>
<feature type="compositionally biased region" description="Polar residues" evidence="1">
    <location>
        <begin position="64"/>
        <end position="73"/>
    </location>
</feature>
<protein>
    <submittedName>
        <fullName evidence="2">Uncharacterized protein</fullName>
    </submittedName>
</protein>
<feature type="region of interest" description="Disordered" evidence="1">
    <location>
        <begin position="724"/>
        <end position="761"/>
    </location>
</feature>
<feature type="region of interest" description="Disordered" evidence="1">
    <location>
        <begin position="646"/>
        <end position="665"/>
    </location>
</feature>
<accession>A0A564ZDY7</accession>
<evidence type="ECO:0000256" key="1">
    <source>
        <dbReference type="SAM" id="MobiDB-lite"/>
    </source>
</evidence>
<feature type="compositionally biased region" description="Pro residues" evidence="1">
    <location>
        <begin position="582"/>
        <end position="601"/>
    </location>
</feature>
<gene>
    <name evidence="2" type="ORF">WMSIL1_LOCUS15067</name>
</gene>
<feature type="compositionally biased region" description="Low complexity" evidence="1">
    <location>
        <begin position="148"/>
        <end position="157"/>
    </location>
</feature>
<feature type="compositionally biased region" description="Low complexity" evidence="1">
    <location>
        <begin position="648"/>
        <end position="662"/>
    </location>
</feature>
<proteinExistence type="predicted"/>
<feature type="compositionally biased region" description="Polar residues" evidence="1">
    <location>
        <begin position="375"/>
        <end position="388"/>
    </location>
</feature>
<name>A0A564ZDY7_HYMDI</name>
<evidence type="ECO:0000313" key="3">
    <source>
        <dbReference type="Proteomes" id="UP000321570"/>
    </source>
</evidence>
<dbReference type="EMBL" id="CABIJS010000719">
    <property type="protein sequence ID" value="VUZ57656.1"/>
    <property type="molecule type" value="Genomic_DNA"/>
</dbReference>
<feature type="region of interest" description="Disordered" evidence="1">
    <location>
        <begin position="548"/>
        <end position="605"/>
    </location>
</feature>
<evidence type="ECO:0000313" key="2">
    <source>
        <dbReference type="EMBL" id="VUZ57656.1"/>
    </source>
</evidence>
<feature type="compositionally biased region" description="Low complexity" evidence="1">
    <location>
        <begin position="548"/>
        <end position="562"/>
    </location>
</feature>
<sequence>MSSRRVDIRTTRKARPTSESVASLSSNTRTRSEARAPQQSAKKKSTKISKPSSSKKESSDSKPEQTSPSSEAQLKSRRRRADTSGYIRRRFLYDEDDDNFKEKAAKSKTSKSQKRVSSHETKYRTSPLALMAASSANYQRKRKKNTDRSPSPVLSRSPRGRRGRRPKVFSPQIEGYSEDNMSSYDVEASEDEEFSEGIEGRIPESYSHRRPRVEYDENTQLIKPVFRRIQKRDSYRTEGAFSSESHQDYESNIPDLIFDDGMSDFTRHRGPVALGRRTRHRIVPQTSLSRNEEAKQMSDYHESEYYGMADSDPDFRHQVRGNFSLDHGISMDDSSRLDVNEWGGHMGGMESDDPNSNIRQTSVDIEDFAGDLLPQTATNSSCPPASGSSRRKSPVRPMQVIRNEMPLYHSENGGNAGHSSGANLIQPASTASAGLVDLCAAAVLDSSSGQTSIQVSQASTQIPISNVQSTSVQPITSTAQYSLINPGLVSLQPDGRVFVDTSVRAPITGYTITSTPPMSKISLMQARINYGSPQNVSKSRVSASLAVSSKSGGLSNSSANSSARRRPTILKRKEAPPTSSANPPPPPSKVSPVNRPPPPPFMRNALRNMQTSPLMSTLQRSVRPVTYTIVSPGQTGGIFTVTPTSNLQQSTTPSASSQTASSRLFGPKRTSATSITEVRPVPPSQSNVAVISCLPAQSVVTPVVTRFYIFQSPQQPIETANKEECGQGYSGGVPANSINDSQEKENIVSDGSMAGYQNLPQ</sequence>
<feature type="region of interest" description="Disordered" evidence="1">
    <location>
        <begin position="1"/>
        <end position="185"/>
    </location>
</feature>
<dbReference type="AlphaFoldDB" id="A0A564ZDY7"/>
<organism evidence="2 3">
    <name type="scientific">Hymenolepis diminuta</name>
    <name type="common">Rat tapeworm</name>
    <dbReference type="NCBI Taxonomy" id="6216"/>
    <lineage>
        <taxon>Eukaryota</taxon>
        <taxon>Metazoa</taxon>
        <taxon>Spiralia</taxon>
        <taxon>Lophotrochozoa</taxon>
        <taxon>Platyhelminthes</taxon>
        <taxon>Cestoda</taxon>
        <taxon>Eucestoda</taxon>
        <taxon>Cyclophyllidea</taxon>
        <taxon>Hymenolepididae</taxon>
        <taxon>Hymenolepis</taxon>
    </lineage>
</organism>
<reference evidence="2 3" key="1">
    <citation type="submission" date="2019-07" db="EMBL/GenBank/DDBJ databases">
        <authorList>
            <person name="Jastrzebski P J."/>
            <person name="Paukszto L."/>
            <person name="Jastrzebski P J."/>
        </authorList>
    </citation>
    <scope>NUCLEOTIDE SEQUENCE [LARGE SCALE GENOMIC DNA]</scope>
    <source>
        <strain evidence="2 3">WMS-il1</strain>
    </source>
</reference>
<keyword evidence="3" id="KW-1185">Reference proteome</keyword>
<feature type="compositionally biased region" description="Basic residues" evidence="1">
    <location>
        <begin position="106"/>
        <end position="116"/>
    </location>
</feature>
<feature type="region of interest" description="Disordered" evidence="1">
    <location>
        <begin position="374"/>
        <end position="394"/>
    </location>
</feature>
<dbReference type="Proteomes" id="UP000321570">
    <property type="component" value="Unassembled WGS sequence"/>
</dbReference>